<dbReference type="SUPFAM" id="SSF51679">
    <property type="entry name" value="Bacterial luciferase-like"/>
    <property type="match status" value="1"/>
</dbReference>
<dbReference type="CDD" id="cd01097">
    <property type="entry name" value="Tetrahydromethanopterin_reductase"/>
    <property type="match status" value="1"/>
</dbReference>
<protein>
    <submittedName>
        <fullName evidence="3">LLM class F420-dependent oxidoreductase</fullName>
        <ecNumber evidence="3">1.-.-.-</ecNumber>
    </submittedName>
</protein>
<sequence>MPRPDDPQPTRLGITIPLDLPLAEHPPVLRALQAAGYSDFWTAETARCDAFGPLAHAAAVMADARFGTAIASVYARGPAALAMGAAAVGEAAPGRFVLGIGASSPTLATDWNCVAFERPLARVRDTARFLRAALAGERVDAAYDTFAVRGFRLERPPADVPPVLVAALRPGMLRVAAREADGAVLNWLAAHDVPLVRAHLDEDSIVTARIFLCPSTERAVVRNAARRLIATYASVPAYARFHEWLGRGPALARCWDAWAAGDKRAAAAAVPDEVVDALIVHGPVAECAARVREYVAAGVDVPVLKFLPLDPARELIGDALAVGSALAGARG</sequence>
<dbReference type="NCBIfam" id="TIGR03841">
    <property type="entry name" value="F420_Rv3093c"/>
    <property type="match status" value="1"/>
</dbReference>
<feature type="domain" description="Luciferase-like" evidence="2">
    <location>
        <begin position="21"/>
        <end position="300"/>
    </location>
</feature>
<gene>
    <name evidence="3" type="ORF">M6B22_17330</name>
</gene>
<organism evidence="3 4">
    <name type="scientific">Jatrophihabitans cynanchi</name>
    <dbReference type="NCBI Taxonomy" id="2944128"/>
    <lineage>
        <taxon>Bacteria</taxon>
        <taxon>Bacillati</taxon>
        <taxon>Actinomycetota</taxon>
        <taxon>Actinomycetes</taxon>
        <taxon>Jatrophihabitantales</taxon>
        <taxon>Jatrophihabitantaceae</taxon>
        <taxon>Jatrophihabitans</taxon>
    </lineage>
</organism>
<dbReference type="EC" id="1.-.-.-" evidence="3"/>
<evidence type="ECO:0000259" key="2">
    <source>
        <dbReference type="Pfam" id="PF00296"/>
    </source>
</evidence>
<evidence type="ECO:0000313" key="3">
    <source>
        <dbReference type="EMBL" id="WAX56281.1"/>
    </source>
</evidence>
<dbReference type="PANTHER" id="PTHR43244:SF1">
    <property type="entry name" value="5,10-METHYLENETETRAHYDROMETHANOPTERIN REDUCTASE"/>
    <property type="match status" value="1"/>
</dbReference>
<keyword evidence="1 3" id="KW-0560">Oxidoreductase</keyword>
<dbReference type="EMBL" id="CP097463">
    <property type="protein sequence ID" value="WAX56281.1"/>
    <property type="molecule type" value="Genomic_DNA"/>
</dbReference>
<dbReference type="Proteomes" id="UP001164693">
    <property type="component" value="Chromosome"/>
</dbReference>
<evidence type="ECO:0000256" key="1">
    <source>
        <dbReference type="ARBA" id="ARBA00023002"/>
    </source>
</evidence>
<dbReference type="InterPro" id="IPR011251">
    <property type="entry name" value="Luciferase-like_dom"/>
</dbReference>
<dbReference type="PANTHER" id="PTHR43244">
    <property type="match status" value="1"/>
</dbReference>
<dbReference type="Gene3D" id="3.20.20.30">
    <property type="entry name" value="Luciferase-like domain"/>
    <property type="match status" value="1"/>
</dbReference>
<evidence type="ECO:0000313" key="4">
    <source>
        <dbReference type="Proteomes" id="UP001164693"/>
    </source>
</evidence>
<dbReference type="Pfam" id="PF00296">
    <property type="entry name" value="Bac_luciferase"/>
    <property type="match status" value="1"/>
</dbReference>
<dbReference type="InterPro" id="IPR050564">
    <property type="entry name" value="F420-G6PD/mer"/>
</dbReference>
<dbReference type="InterPro" id="IPR022526">
    <property type="entry name" value="F420_Rv3093c"/>
</dbReference>
<dbReference type="GO" id="GO:0016491">
    <property type="term" value="F:oxidoreductase activity"/>
    <property type="evidence" value="ECO:0007669"/>
    <property type="project" value="UniProtKB-KW"/>
</dbReference>
<proteinExistence type="predicted"/>
<keyword evidence="4" id="KW-1185">Reference proteome</keyword>
<accession>A0ABY7JYZ3</accession>
<name>A0ABY7JYZ3_9ACTN</name>
<dbReference type="InterPro" id="IPR036661">
    <property type="entry name" value="Luciferase-like_sf"/>
</dbReference>
<reference evidence="3" key="1">
    <citation type="submission" date="2022-05" db="EMBL/GenBank/DDBJ databases">
        <title>Jatrophihabitans sp. SB3-54 whole genome sequence.</title>
        <authorList>
            <person name="Suh M.K."/>
            <person name="Eom M.K."/>
            <person name="Kim J.S."/>
            <person name="Kim H.S."/>
            <person name="Do H.E."/>
            <person name="Shin Y.K."/>
            <person name="Lee J.-S."/>
        </authorList>
    </citation>
    <scope>NUCLEOTIDE SEQUENCE</scope>
    <source>
        <strain evidence="3">SB3-54</strain>
    </source>
</reference>